<protein>
    <submittedName>
        <fullName evidence="1">Uncharacterized protein</fullName>
    </submittedName>
</protein>
<dbReference type="AlphaFoldDB" id="A0A3B0NZ26"/>
<name>A0A3B0NZ26_9BACT</name>
<dbReference type="EMBL" id="LS991949">
    <property type="protein sequence ID" value="SYV90002.1"/>
    <property type="molecule type" value="Genomic_DNA"/>
</dbReference>
<evidence type="ECO:0000313" key="1">
    <source>
        <dbReference type="EMBL" id="SYV90002.1"/>
    </source>
</evidence>
<sequence length="40" mass="4443">MGKYLKHKIIPYSELNVKNGSLALLIATTRALGVIGDEEW</sequence>
<evidence type="ECO:0000313" key="2">
    <source>
        <dbReference type="Proteomes" id="UP000259864"/>
    </source>
</evidence>
<dbReference type="Proteomes" id="UP000259864">
    <property type="component" value="Chromosome 1"/>
</dbReference>
<feature type="non-terminal residue" evidence="1">
    <location>
        <position position="40"/>
    </location>
</feature>
<reference evidence="2" key="1">
    <citation type="submission" date="2018-06" db="EMBL/GenBank/DDBJ databases">
        <authorList>
            <consortium name="Pathogen Informatics"/>
        </authorList>
    </citation>
    <scope>NUCLEOTIDE SEQUENCE [LARGE SCALE GENOMIC DNA]</scope>
    <source>
        <strain evidence="2">NCTC10135</strain>
    </source>
</reference>
<accession>A0A3B0NZ26</accession>
<proteinExistence type="predicted"/>
<gene>
    <name evidence="1" type="ORF">NCTC10135_00509</name>
</gene>
<organism evidence="1 2">
    <name type="scientific">Metamycoplasma alkalescens</name>
    <dbReference type="NCBI Taxonomy" id="45363"/>
    <lineage>
        <taxon>Bacteria</taxon>
        <taxon>Bacillati</taxon>
        <taxon>Mycoplasmatota</taxon>
        <taxon>Mycoplasmoidales</taxon>
        <taxon>Metamycoplasmataceae</taxon>
        <taxon>Metamycoplasma</taxon>
    </lineage>
</organism>
<dbReference type="KEGG" id="mala:NCTC10135_00509"/>